<keyword evidence="1" id="KW-1133">Transmembrane helix</keyword>
<accession>A0A212LS01</accession>
<keyword evidence="1" id="KW-0812">Transmembrane</keyword>
<dbReference type="NCBIfam" id="TIGR02876">
    <property type="entry name" value="spore_yqfD"/>
    <property type="match status" value="1"/>
</dbReference>
<organism evidence="2">
    <name type="scientific">uncultured Sporomusa sp</name>
    <dbReference type="NCBI Taxonomy" id="307249"/>
    <lineage>
        <taxon>Bacteria</taxon>
        <taxon>Bacillati</taxon>
        <taxon>Bacillota</taxon>
        <taxon>Negativicutes</taxon>
        <taxon>Selenomonadales</taxon>
        <taxon>Sporomusaceae</taxon>
        <taxon>Sporomusa</taxon>
        <taxon>environmental samples</taxon>
    </lineage>
</organism>
<evidence type="ECO:0000313" key="2">
    <source>
        <dbReference type="EMBL" id="SCM80266.1"/>
    </source>
</evidence>
<gene>
    <name evidence="2" type="primary">spoIV</name>
    <name evidence="2" type="ORF">KL86SPO_30444</name>
</gene>
<sequence>MICSTKYLRGAVKIQISGSMPERFINLCITEQILLWGISKNNEDIIAWIGLSDFFKIRPLVLCSRTKVKVLSHRGLPFVIKRIKRRKMMIVGVVLFILILNILSSYIWFVEITGLKNVPEEGIRYVAYQQGLKAGAGKNGLNIKSIEREILLNIPEVAWVGVNFTGTRAIIEVVEKTMPKQEDKAPAHIVAAKDGVITEIIALAGQPAVKLGDTVKKGDLLVKGFIPEPVPAADAGQPHIISVPGELIRAKGIVKARVWYESYAEAERKEKSVIRTGNRQVAVTLKINDKELTFNATPNQPFTEFETEITQKHMPQWRNSGFTVESTITIYHEINSTLTEKPFEKARDEAHAKAIQLVQTSIPETAQILSRNYEILKTAEEDIVRVKVNVETIEDIGQTINISQ</sequence>
<feature type="transmembrane region" description="Helical" evidence="1">
    <location>
        <begin position="88"/>
        <end position="109"/>
    </location>
</feature>
<keyword evidence="1" id="KW-0472">Membrane</keyword>
<dbReference type="RefSeq" id="WP_288183745.1">
    <property type="nucleotide sequence ID" value="NZ_LT608335.1"/>
</dbReference>
<evidence type="ECO:0000256" key="1">
    <source>
        <dbReference type="SAM" id="Phobius"/>
    </source>
</evidence>
<dbReference type="InterPro" id="IPR010690">
    <property type="entry name" value="YqfD"/>
</dbReference>
<dbReference type="PIRSF" id="PIRSF029895">
    <property type="entry name" value="SpoIV"/>
    <property type="match status" value="1"/>
</dbReference>
<dbReference type="EMBL" id="FMJE01000003">
    <property type="protein sequence ID" value="SCM80266.1"/>
    <property type="molecule type" value="Genomic_DNA"/>
</dbReference>
<name>A0A212LS01_9FIRM</name>
<reference evidence="2" key="1">
    <citation type="submission" date="2016-08" db="EMBL/GenBank/DDBJ databases">
        <authorList>
            <person name="Seilhamer J.J."/>
        </authorList>
    </citation>
    <scope>NUCLEOTIDE SEQUENCE</scope>
    <source>
        <strain evidence="2">86</strain>
    </source>
</reference>
<protein>
    <submittedName>
        <fullName evidence="2">Putative stage IV sporulation protein</fullName>
    </submittedName>
</protein>
<dbReference type="AlphaFoldDB" id="A0A212LS01"/>
<proteinExistence type="predicted"/>
<dbReference type="Pfam" id="PF06898">
    <property type="entry name" value="YqfD"/>
    <property type="match status" value="1"/>
</dbReference>